<dbReference type="Gene3D" id="3.40.33.10">
    <property type="entry name" value="CAP"/>
    <property type="match status" value="1"/>
</dbReference>
<accession>A0A0D0B5F8</accession>
<dbReference type="InterPro" id="IPR002413">
    <property type="entry name" value="V5_allergen-like"/>
</dbReference>
<organism evidence="3 4">
    <name type="scientific">Collybiopsis luxurians FD-317 M1</name>
    <dbReference type="NCBI Taxonomy" id="944289"/>
    <lineage>
        <taxon>Eukaryota</taxon>
        <taxon>Fungi</taxon>
        <taxon>Dikarya</taxon>
        <taxon>Basidiomycota</taxon>
        <taxon>Agaricomycotina</taxon>
        <taxon>Agaricomycetes</taxon>
        <taxon>Agaricomycetidae</taxon>
        <taxon>Agaricales</taxon>
        <taxon>Marasmiineae</taxon>
        <taxon>Omphalotaceae</taxon>
        <taxon>Collybiopsis</taxon>
        <taxon>Collybiopsis luxurians</taxon>
    </lineage>
</organism>
<feature type="domain" description="SCP" evidence="2">
    <location>
        <begin position="39"/>
        <end position="183"/>
    </location>
</feature>
<name>A0A0D0B5F8_9AGAR</name>
<dbReference type="SUPFAM" id="SSF55797">
    <property type="entry name" value="PR-1-like"/>
    <property type="match status" value="1"/>
</dbReference>
<evidence type="ECO:0000259" key="2">
    <source>
        <dbReference type="SMART" id="SM00198"/>
    </source>
</evidence>
<dbReference type="PROSITE" id="PS01009">
    <property type="entry name" value="CRISP_1"/>
    <property type="match status" value="1"/>
</dbReference>
<reference evidence="3 4" key="1">
    <citation type="submission" date="2014-04" db="EMBL/GenBank/DDBJ databases">
        <title>Evolutionary Origins and Diversification of the Mycorrhizal Mutualists.</title>
        <authorList>
            <consortium name="DOE Joint Genome Institute"/>
            <consortium name="Mycorrhizal Genomics Consortium"/>
            <person name="Kohler A."/>
            <person name="Kuo A."/>
            <person name="Nagy L.G."/>
            <person name="Floudas D."/>
            <person name="Copeland A."/>
            <person name="Barry K.W."/>
            <person name="Cichocki N."/>
            <person name="Veneault-Fourrey C."/>
            <person name="LaButti K."/>
            <person name="Lindquist E.A."/>
            <person name="Lipzen A."/>
            <person name="Lundell T."/>
            <person name="Morin E."/>
            <person name="Murat C."/>
            <person name="Riley R."/>
            <person name="Ohm R."/>
            <person name="Sun H."/>
            <person name="Tunlid A."/>
            <person name="Henrissat B."/>
            <person name="Grigoriev I.V."/>
            <person name="Hibbett D.S."/>
            <person name="Martin F."/>
        </authorList>
    </citation>
    <scope>NUCLEOTIDE SEQUENCE [LARGE SCALE GENOMIC DNA]</scope>
    <source>
        <strain evidence="3 4">FD-317 M1</strain>
    </source>
</reference>
<dbReference type="Proteomes" id="UP000053593">
    <property type="component" value="Unassembled WGS sequence"/>
</dbReference>
<feature type="signal peptide" evidence="1">
    <location>
        <begin position="1"/>
        <end position="25"/>
    </location>
</feature>
<dbReference type="InterPro" id="IPR035940">
    <property type="entry name" value="CAP_sf"/>
</dbReference>
<dbReference type="AlphaFoldDB" id="A0A0D0B5F8"/>
<evidence type="ECO:0000256" key="1">
    <source>
        <dbReference type="SAM" id="SignalP"/>
    </source>
</evidence>
<keyword evidence="4" id="KW-1185">Reference proteome</keyword>
<dbReference type="PANTHER" id="PTHR10334">
    <property type="entry name" value="CYSTEINE-RICH SECRETORY PROTEIN-RELATED"/>
    <property type="match status" value="1"/>
</dbReference>
<proteinExistence type="predicted"/>
<dbReference type="InterPro" id="IPR001283">
    <property type="entry name" value="CRISP-related"/>
</dbReference>
<dbReference type="GO" id="GO:0005576">
    <property type="term" value="C:extracellular region"/>
    <property type="evidence" value="ECO:0007669"/>
    <property type="project" value="InterPro"/>
</dbReference>
<dbReference type="InterPro" id="IPR018244">
    <property type="entry name" value="Allrgn_V5/Tpx1_CS"/>
</dbReference>
<dbReference type="OrthoDB" id="337038at2759"/>
<dbReference type="SMART" id="SM00198">
    <property type="entry name" value="SCP"/>
    <property type="match status" value="1"/>
</dbReference>
<keyword evidence="1" id="KW-0732">Signal</keyword>
<dbReference type="PRINTS" id="PR00838">
    <property type="entry name" value="V5ALLERGEN"/>
</dbReference>
<dbReference type="EMBL" id="KN834784">
    <property type="protein sequence ID" value="KIK58565.1"/>
    <property type="molecule type" value="Genomic_DNA"/>
</dbReference>
<dbReference type="HOGENOM" id="CLU_035730_6_3_1"/>
<dbReference type="Pfam" id="PF00188">
    <property type="entry name" value="CAP"/>
    <property type="match status" value="1"/>
</dbReference>
<feature type="chain" id="PRO_5002224459" description="SCP domain-containing protein" evidence="1">
    <location>
        <begin position="26"/>
        <end position="191"/>
    </location>
</feature>
<evidence type="ECO:0000313" key="4">
    <source>
        <dbReference type="Proteomes" id="UP000053593"/>
    </source>
</evidence>
<evidence type="ECO:0000313" key="3">
    <source>
        <dbReference type="EMBL" id="KIK58565.1"/>
    </source>
</evidence>
<protein>
    <recommendedName>
        <fullName evidence="2">SCP domain-containing protein</fullName>
    </recommendedName>
</protein>
<dbReference type="InterPro" id="IPR014044">
    <property type="entry name" value="CAP_dom"/>
</dbReference>
<sequence>MRSSTSILFGTAFVLAASYFPCTSAAAIGTVFRPRASPDDVNQYLSNHNSVRSQHGAKDLTWNATLAEYAQGVADKCKFAHSGGPYGVLLKERYSCYWYGKTENLAAGTGSYSIAQAIKSWADEAPKYNPNDPLSAGHFTQMVWKATTQLGCAEQDCDGIFDPSFGKAKFYVCEYAPPGNVVGEYPQNVQV</sequence>
<dbReference type="PRINTS" id="PR00837">
    <property type="entry name" value="V5TPXLIKE"/>
</dbReference>
<gene>
    <name evidence="3" type="ORF">GYMLUDRAFT_60609</name>
</gene>